<evidence type="ECO:0000313" key="1">
    <source>
        <dbReference type="EMBL" id="MCM4076462.1"/>
    </source>
</evidence>
<gene>
    <name evidence="1" type="ORF">LXN57_02660</name>
</gene>
<dbReference type="RefSeq" id="WP_251796368.1">
    <property type="nucleotide sequence ID" value="NZ_JAMQOL010000003.1"/>
</dbReference>
<comment type="caution">
    <text evidence="1">The sequence shown here is derived from an EMBL/GenBank/DDBJ whole genome shotgun (WGS) entry which is preliminary data.</text>
</comment>
<evidence type="ECO:0000313" key="2">
    <source>
        <dbReference type="Proteomes" id="UP001523216"/>
    </source>
</evidence>
<proteinExistence type="predicted"/>
<dbReference type="EMBL" id="JAMQOL010000003">
    <property type="protein sequence ID" value="MCM4076462.1"/>
    <property type="molecule type" value="Genomic_DNA"/>
</dbReference>
<dbReference type="Proteomes" id="UP001523216">
    <property type="component" value="Unassembled WGS sequence"/>
</dbReference>
<keyword evidence="2" id="KW-1185">Reference proteome</keyword>
<protein>
    <submittedName>
        <fullName evidence="1">Uncharacterized protein</fullName>
    </submittedName>
</protein>
<organism evidence="1 2">
    <name type="scientific">Paractinoplanes hotanensis</name>
    <dbReference type="NCBI Taxonomy" id="2906497"/>
    <lineage>
        <taxon>Bacteria</taxon>
        <taxon>Bacillati</taxon>
        <taxon>Actinomycetota</taxon>
        <taxon>Actinomycetes</taxon>
        <taxon>Micromonosporales</taxon>
        <taxon>Micromonosporaceae</taxon>
        <taxon>Paractinoplanes</taxon>
    </lineage>
</organism>
<accession>A0ABT0XRR1</accession>
<name>A0ABT0XRR1_9ACTN</name>
<sequence>MRRLMVLVLVVGALGWGGYRVFAPDEPEQGPSIVVVTAASATAKQLNVIGPRIQGAAGVVEVEYLSIHTEFQDQVWDDTEFYLESFGTPFPSWYSVTVKDDAAHEALENGGFAEGLLDLPGVAKVYFGCPDLAACAYRELSPSDSPTRTVPGSTPI</sequence>
<reference evidence="1 2" key="1">
    <citation type="submission" date="2022-06" db="EMBL/GenBank/DDBJ databases">
        <title>Actinoplanes abujensis sp. nov., isolated from Nigerian arid soil.</title>
        <authorList>
            <person name="Ding P."/>
        </authorList>
    </citation>
    <scope>NUCLEOTIDE SEQUENCE [LARGE SCALE GENOMIC DNA]</scope>
    <source>
        <strain evidence="2">TRM88002</strain>
    </source>
</reference>